<keyword evidence="4" id="KW-1185">Reference proteome</keyword>
<feature type="transmembrane region" description="Helical" evidence="1">
    <location>
        <begin position="126"/>
        <end position="146"/>
    </location>
</feature>
<evidence type="ECO:0000259" key="2">
    <source>
        <dbReference type="Pfam" id="PF20151"/>
    </source>
</evidence>
<feature type="transmembrane region" description="Helical" evidence="1">
    <location>
        <begin position="98"/>
        <end position="119"/>
    </location>
</feature>
<evidence type="ECO:0000313" key="3">
    <source>
        <dbReference type="EMBL" id="TEB25829.1"/>
    </source>
</evidence>
<reference evidence="3 4" key="1">
    <citation type="journal article" date="2019" name="Nat. Ecol. Evol.">
        <title>Megaphylogeny resolves global patterns of mushroom evolution.</title>
        <authorList>
            <person name="Varga T."/>
            <person name="Krizsan K."/>
            <person name="Foldi C."/>
            <person name="Dima B."/>
            <person name="Sanchez-Garcia M."/>
            <person name="Sanchez-Ramirez S."/>
            <person name="Szollosi G.J."/>
            <person name="Szarkandi J.G."/>
            <person name="Papp V."/>
            <person name="Albert L."/>
            <person name="Andreopoulos W."/>
            <person name="Angelini C."/>
            <person name="Antonin V."/>
            <person name="Barry K.W."/>
            <person name="Bougher N.L."/>
            <person name="Buchanan P."/>
            <person name="Buyck B."/>
            <person name="Bense V."/>
            <person name="Catcheside P."/>
            <person name="Chovatia M."/>
            <person name="Cooper J."/>
            <person name="Damon W."/>
            <person name="Desjardin D."/>
            <person name="Finy P."/>
            <person name="Geml J."/>
            <person name="Haridas S."/>
            <person name="Hughes K."/>
            <person name="Justo A."/>
            <person name="Karasinski D."/>
            <person name="Kautmanova I."/>
            <person name="Kiss B."/>
            <person name="Kocsube S."/>
            <person name="Kotiranta H."/>
            <person name="LaButti K.M."/>
            <person name="Lechner B.E."/>
            <person name="Liimatainen K."/>
            <person name="Lipzen A."/>
            <person name="Lukacs Z."/>
            <person name="Mihaltcheva S."/>
            <person name="Morgado L.N."/>
            <person name="Niskanen T."/>
            <person name="Noordeloos M.E."/>
            <person name="Ohm R.A."/>
            <person name="Ortiz-Santana B."/>
            <person name="Ovrebo C."/>
            <person name="Racz N."/>
            <person name="Riley R."/>
            <person name="Savchenko A."/>
            <person name="Shiryaev A."/>
            <person name="Soop K."/>
            <person name="Spirin V."/>
            <person name="Szebenyi C."/>
            <person name="Tomsovsky M."/>
            <person name="Tulloss R.E."/>
            <person name="Uehling J."/>
            <person name="Grigoriev I.V."/>
            <person name="Vagvolgyi C."/>
            <person name="Papp T."/>
            <person name="Martin F.M."/>
            <person name="Miettinen O."/>
            <person name="Hibbett D.S."/>
            <person name="Nagy L.G."/>
        </authorList>
    </citation>
    <scope>NUCLEOTIDE SEQUENCE [LARGE SCALE GENOMIC DNA]</scope>
    <source>
        <strain evidence="3 4">FP101781</strain>
    </source>
</reference>
<feature type="domain" description="DUF6533" evidence="2">
    <location>
        <begin position="24"/>
        <end position="67"/>
    </location>
</feature>
<accession>A0A4Y7SX60</accession>
<dbReference type="Proteomes" id="UP000298030">
    <property type="component" value="Unassembled WGS sequence"/>
</dbReference>
<feature type="transmembrane region" description="Helical" evidence="1">
    <location>
        <begin position="253"/>
        <end position="271"/>
    </location>
</feature>
<feature type="transmembrane region" description="Helical" evidence="1">
    <location>
        <begin position="185"/>
        <end position="204"/>
    </location>
</feature>
<sequence length="330" mass="36751">MSTQEEYAQALSEAVAQWRMQENICISFYTFYIYYILTTLKEEVAITFPQKWNFGKALFVLIRYGMCVFITLQLTRNFRNYYPISPIGCKVLWIIYDFAHWFVHLACDVSLGLCLAALLRARWLYIIPLLLICVTPSCLGLAFNVVGNIQYPADPITSFDAELGYPCYVPSDDAVLTFVARDTRAYVSLATTAALLTLGILTAVLRYKGQNSGLVKVLRRDGGLYYLLLTGMRVVAAILSAPSVMPADSWDGSLISVLYVAAWDVFIPIIAQRLMINMRMIDYGDTRPAASTLLFAAPDSDSQTAQEVLAVEDAEMSHGESTSLADALKV</sequence>
<evidence type="ECO:0000256" key="1">
    <source>
        <dbReference type="SAM" id="Phobius"/>
    </source>
</evidence>
<dbReference type="InterPro" id="IPR045340">
    <property type="entry name" value="DUF6533"/>
</dbReference>
<feature type="transmembrane region" description="Helical" evidence="1">
    <location>
        <begin position="224"/>
        <end position="241"/>
    </location>
</feature>
<feature type="transmembrane region" description="Helical" evidence="1">
    <location>
        <begin position="58"/>
        <end position="78"/>
    </location>
</feature>
<proteinExistence type="predicted"/>
<comment type="caution">
    <text evidence="3">The sequence shown here is derived from an EMBL/GenBank/DDBJ whole genome shotgun (WGS) entry which is preliminary data.</text>
</comment>
<name>A0A4Y7SX60_COPMI</name>
<keyword evidence="1" id="KW-0472">Membrane</keyword>
<dbReference type="Pfam" id="PF20151">
    <property type="entry name" value="DUF6533"/>
    <property type="match status" value="1"/>
</dbReference>
<gene>
    <name evidence="3" type="ORF">FA13DRAFT_1737972</name>
</gene>
<keyword evidence="1" id="KW-1133">Transmembrane helix</keyword>
<dbReference type="AlphaFoldDB" id="A0A4Y7SX60"/>
<protein>
    <recommendedName>
        <fullName evidence="2">DUF6533 domain-containing protein</fullName>
    </recommendedName>
</protein>
<feature type="transmembrane region" description="Helical" evidence="1">
    <location>
        <begin position="20"/>
        <end position="37"/>
    </location>
</feature>
<keyword evidence="1" id="KW-0812">Transmembrane</keyword>
<organism evidence="3 4">
    <name type="scientific">Coprinellus micaceus</name>
    <name type="common">Glistening ink-cap mushroom</name>
    <name type="synonym">Coprinus micaceus</name>
    <dbReference type="NCBI Taxonomy" id="71717"/>
    <lineage>
        <taxon>Eukaryota</taxon>
        <taxon>Fungi</taxon>
        <taxon>Dikarya</taxon>
        <taxon>Basidiomycota</taxon>
        <taxon>Agaricomycotina</taxon>
        <taxon>Agaricomycetes</taxon>
        <taxon>Agaricomycetidae</taxon>
        <taxon>Agaricales</taxon>
        <taxon>Agaricineae</taxon>
        <taxon>Psathyrellaceae</taxon>
        <taxon>Coprinellus</taxon>
    </lineage>
</organism>
<evidence type="ECO:0000313" key="4">
    <source>
        <dbReference type="Proteomes" id="UP000298030"/>
    </source>
</evidence>
<dbReference type="EMBL" id="QPFP01000053">
    <property type="protein sequence ID" value="TEB25829.1"/>
    <property type="molecule type" value="Genomic_DNA"/>
</dbReference>